<dbReference type="RefSeq" id="WP_337317469.1">
    <property type="nucleotide sequence ID" value="NZ_JBBDGN010000002.1"/>
</dbReference>
<sequence>MTALAFITTLRHPHNSNDYREVERIFSQSAASWLRQSHPDIALVVVANRRPPLPDDPRVHYAEVDFAPPSDVNGPRTGIAAVLRDKGTKNAIGVAVARALHARHVMFVDADDFISRRLSAFVAENPEAPGWTITQGWRVNVERRTARRQGDFHLNCGSSHIIRTDLLPAIPGGAAATQDELYTSLGEDVERIFGSHMHLHDDFPLAPLPFPGAMYRVGTSESHSGNALGGWGRPITARLAREFTVSATGRSPARIAVAVLPSYRAIRERLRH</sequence>
<dbReference type="Proteomes" id="UP001366085">
    <property type="component" value="Unassembled WGS sequence"/>
</dbReference>
<name>A0ABU8LHA8_9MICO</name>
<dbReference type="InterPro" id="IPR029044">
    <property type="entry name" value="Nucleotide-diphossugar_trans"/>
</dbReference>
<comment type="caution">
    <text evidence="1">The sequence shown here is derived from an EMBL/GenBank/DDBJ whole genome shotgun (WGS) entry which is preliminary data.</text>
</comment>
<evidence type="ECO:0008006" key="3">
    <source>
        <dbReference type="Google" id="ProtNLM"/>
    </source>
</evidence>
<dbReference type="EMBL" id="JBBDGN010000002">
    <property type="protein sequence ID" value="MEJ1090725.1"/>
    <property type="molecule type" value="Genomic_DNA"/>
</dbReference>
<protein>
    <recommendedName>
        <fullName evidence="3">Glycosyltransferase</fullName>
    </recommendedName>
</protein>
<evidence type="ECO:0000313" key="2">
    <source>
        <dbReference type="Proteomes" id="UP001366085"/>
    </source>
</evidence>
<organism evidence="1 2">
    <name type="scientific">Microbacterium istanbulense</name>
    <dbReference type="NCBI Taxonomy" id="3122049"/>
    <lineage>
        <taxon>Bacteria</taxon>
        <taxon>Bacillati</taxon>
        <taxon>Actinomycetota</taxon>
        <taxon>Actinomycetes</taxon>
        <taxon>Micrococcales</taxon>
        <taxon>Microbacteriaceae</taxon>
        <taxon>Microbacterium</taxon>
    </lineage>
</organism>
<proteinExistence type="predicted"/>
<accession>A0ABU8LHA8</accession>
<dbReference type="SUPFAM" id="SSF53448">
    <property type="entry name" value="Nucleotide-diphospho-sugar transferases"/>
    <property type="match status" value="1"/>
</dbReference>
<gene>
    <name evidence="1" type="ORF">WDU93_03390</name>
</gene>
<evidence type="ECO:0000313" key="1">
    <source>
        <dbReference type="EMBL" id="MEJ1090725.1"/>
    </source>
</evidence>
<keyword evidence="2" id="KW-1185">Reference proteome</keyword>
<reference evidence="1 2" key="1">
    <citation type="submission" date="2024-02" db="EMBL/GenBank/DDBJ databases">
        <authorList>
            <person name="Saticioglu I.B."/>
        </authorList>
    </citation>
    <scope>NUCLEOTIDE SEQUENCE [LARGE SCALE GENOMIC DNA]</scope>
    <source>
        <strain evidence="1 2">Mu-43</strain>
    </source>
</reference>